<comment type="caution">
    <text evidence="1">The sequence shown here is derived from an EMBL/GenBank/DDBJ whole genome shotgun (WGS) entry which is preliminary data.</text>
</comment>
<accession>A0ABT1J8M5</accession>
<keyword evidence="2" id="KW-1185">Reference proteome</keyword>
<proteinExistence type="predicted"/>
<dbReference type="EMBL" id="JAMZDX010000006">
    <property type="protein sequence ID" value="MCP2313076.1"/>
    <property type="molecule type" value="Genomic_DNA"/>
</dbReference>
<dbReference type="RefSeq" id="WP_253802619.1">
    <property type="nucleotide sequence ID" value="NZ_BAAAUB010000064.1"/>
</dbReference>
<protein>
    <submittedName>
        <fullName evidence="1">Uncharacterized protein</fullName>
    </submittedName>
</protein>
<sequence>MSIIDEDIRREVIAEVYRQVDELDWDGMSQRERADRYVNWIDDPLVGGKLTRFIARDRVRVWIKDGPIKELPRARFGIGPYARFVVSRYPEMEEIARQAFGIDWVADRRTLGVKPNRCLVRGPGPDILMIWGPDTSLAELTWGGINARVDRGAEPIIVVTTPQGTRLSEGEKHRHRLLAGVAGIELRHLTLRLVRV</sequence>
<dbReference type="Proteomes" id="UP001206483">
    <property type="component" value="Unassembled WGS sequence"/>
</dbReference>
<evidence type="ECO:0000313" key="1">
    <source>
        <dbReference type="EMBL" id="MCP2313076.1"/>
    </source>
</evidence>
<organism evidence="1 2">
    <name type="scientific">Kitasatospora paracochleata</name>
    <dbReference type="NCBI Taxonomy" id="58354"/>
    <lineage>
        <taxon>Bacteria</taxon>
        <taxon>Bacillati</taxon>
        <taxon>Actinomycetota</taxon>
        <taxon>Actinomycetes</taxon>
        <taxon>Kitasatosporales</taxon>
        <taxon>Streptomycetaceae</taxon>
        <taxon>Kitasatospora</taxon>
    </lineage>
</organism>
<evidence type="ECO:0000313" key="2">
    <source>
        <dbReference type="Proteomes" id="UP001206483"/>
    </source>
</evidence>
<reference evidence="1 2" key="1">
    <citation type="submission" date="2022-06" db="EMBL/GenBank/DDBJ databases">
        <title>Sequencing the genomes of 1000 actinobacteria strains.</title>
        <authorList>
            <person name="Klenk H.-P."/>
        </authorList>
    </citation>
    <scope>NUCLEOTIDE SEQUENCE [LARGE SCALE GENOMIC DNA]</scope>
    <source>
        <strain evidence="1 2">DSM 41656</strain>
    </source>
</reference>
<name>A0ABT1J8M5_9ACTN</name>
<gene>
    <name evidence="1" type="ORF">FHR36_006257</name>
</gene>